<dbReference type="AlphaFoldDB" id="A0A0G4GLQ3"/>
<feature type="region of interest" description="Disordered" evidence="4">
    <location>
        <begin position="1"/>
        <end position="21"/>
    </location>
</feature>
<dbReference type="GO" id="GO:0005829">
    <property type="term" value="C:cytosol"/>
    <property type="evidence" value="ECO:0007669"/>
    <property type="project" value="TreeGrafter"/>
</dbReference>
<name>A0A0G4GLQ3_9ALVE</name>
<keyword evidence="1" id="KW-0343">GTPase activation</keyword>
<dbReference type="PhylomeDB" id="A0A0G4GLQ3"/>
<dbReference type="InterPro" id="IPR032675">
    <property type="entry name" value="LRR_dom_sf"/>
</dbReference>
<dbReference type="InterPro" id="IPR027038">
    <property type="entry name" value="RanGap"/>
</dbReference>
<dbReference type="Gene3D" id="3.80.10.10">
    <property type="entry name" value="Ribonuclease Inhibitor"/>
    <property type="match status" value="2"/>
</dbReference>
<dbReference type="PANTHER" id="PTHR24113">
    <property type="entry name" value="RAN GTPASE-ACTIVATING PROTEIN 1"/>
    <property type="match status" value="1"/>
</dbReference>
<reference evidence="5" key="1">
    <citation type="submission" date="2014-11" db="EMBL/GenBank/DDBJ databases">
        <authorList>
            <person name="Otto D Thomas"/>
            <person name="Naeem Raeece"/>
        </authorList>
    </citation>
    <scope>NUCLEOTIDE SEQUENCE</scope>
</reference>
<dbReference type="PANTHER" id="PTHR24113:SF12">
    <property type="entry name" value="RAN GTPASE-ACTIVATING PROTEIN 1"/>
    <property type="match status" value="1"/>
</dbReference>
<feature type="compositionally biased region" description="Acidic residues" evidence="4">
    <location>
        <begin position="1"/>
        <end position="10"/>
    </location>
</feature>
<sequence length="721" mass="77877">MGAEEREDPEAALGSPSEDRKDATTEACLTLLLKHSKPTAQLVSALLSSRDCVGMAWWILVSSKKAKLYMPLRSIDLSECKVNARRVFSVLEWLSNDTEEITLGPSLVSGASFEFLRRFLETLGGGEEGCARRAEDSQRAHLRSLVFAEGSLGSREIRGLFEVLHPSLEVLSLKDGTPELADLMREGRASSLKGLCFDDATLQPGLLQHLFTSCREARPALRLETLSLCGVWMSGWIQGLCDSISAGAFPLLRTLRLNRAGIAGCQSMEILTRTIRGGHLGKLENLELEKNPLDEQSLVDLAGVCRSSFLPRLRFLNLNGGRMSLTALGSTETGTKEVFEALTDEGRPEGFKRVHFATKFLSNALAEGIWGGRFPFLKVCTLVDHAAMTFAEASLRAEAIGPPDLSELDIHLSSRESPASSRPVAALVGSGRLSSCLHGLFLNEYESLEEEGEVSSSLLESFRTVSFPHLKTLSLILGPSSVLRNSIGLGEGLERGHLPSLQNLIVRGKGLDREGTEALMKAASLGHLPSLEQLVVAAPVRPCNESAMLLRSALERGHLSRMRQLSLPHFGLGDSELIEISKAFSSSCLTALESLDLSFNSISDDGVRGFVGALRDKTLSRLSSLNLTLNAGVRREAGEVLATALNEGKLVSLRQNGKYSLKEGLELGPEAELGFNGAINTEKTNFRPSFRLQSGGLTFGNLGLTSGGSLHSANPSVCLRK</sequence>
<protein>
    <submittedName>
        <fullName evidence="5">Uncharacterized protein</fullName>
    </submittedName>
</protein>
<dbReference type="EMBL" id="CDMZ01001335">
    <property type="protein sequence ID" value="CEM31048.1"/>
    <property type="molecule type" value="Genomic_DNA"/>
</dbReference>
<evidence type="ECO:0000256" key="4">
    <source>
        <dbReference type="SAM" id="MobiDB-lite"/>
    </source>
</evidence>
<evidence type="ECO:0000256" key="2">
    <source>
        <dbReference type="ARBA" id="ARBA00022614"/>
    </source>
</evidence>
<evidence type="ECO:0000313" key="5">
    <source>
        <dbReference type="EMBL" id="CEM31048.1"/>
    </source>
</evidence>
<organism evidence="5">
    <name type="scientific">Chromera velia CCMP2878</name>
    <dbReference type="NCBI Taxonomy" id="1169474"/>
    <lineage>
        <taxon>Eukaryota</taxon>
        <taxon>Sar</taxon>
        <taxon>Alveolata</taxon>
        <taxon>Colpodellida</taxon>
        <taxon>Chromeraceae</taxon>
        <taxon>Chromera</taxon>
    </lineage>
</organism>
<dbReference type="GO" id="GO:0006913">
    <property type="term" value="P:nucleocytoplasmic transport"/>
    <property type="evidence" value="ECO:0007669"/>
    <property type="project" value="TreeGrafter"/>
</dbReference>
<dbReference type="GO" id="GO:0048471">
    <property type="term" value="C:perinuclear region of cytoplasm"/>
    <property type="evidence" value="ECO:0007669"/>
    <property type="project" value="TreeGrafter"/>
</dbReference>
<dbReference type="GO" id="GO:0005634">
    <property type="term" value="C:nucleus"/>
    <property type="evidence" value="ECO:0007669"/>
    <property type="project" value="TreeGrafter"/>
</dbReference>
<gene>
    <name evidence="5" type="ORF">Cvel_22458</name>
</gene>
<dbReference type="VEuPathDB" id="CryptoDB:Cvel_22458"/>
<keyword evidence="3" id="KW-0677">Repeat</keyword>
<dbReference type="GO" id="GO:0031267">
    <property type="term" value="F:small GTPase binding"/>
    <property type="evidence" value="ECO:0007669"/>
    <property type="project" value="TreeGrafter"/>
</dbReference>
<dbReference type="SUPFAM" id="SSF52047">
    <property type="entry name" value="RNI-like"/>
    <property type="match status" value="2"/>
</dbReference>
<evidence type="ECO:0000256" key="1">
    <source>
        <dbReference type="ARBA" id="ARBA00022468"/>
    </source>
</evidence>
<dbReference type="GO" id="GO:0005096">
    <property type="term" value="F:GTPase activator activity"/>
    <property type="evidence" value="ECO:0007669"/>
    <property type="project" value="UniProtKB-KW"/>
</dbReference>
<evidence type="ECO:0000256" key="3">
    <source>
        <dbReference type="ARBA" id="ARBA00022737"/>
    </source>
</evidence>
<proteinExistence type="predicted"/>
<accession>A0A0G4GLQ3</accession>
<keyword evidence="2" id="KW-0433">Leucine-rich repeat</keyword>